<dbReference type="GO" id="GO:0032259">
    <property type="term" value="P:methylation"/>
    <property type="evidence" value="ECO:0007669"/>
    <property type="project" value="UniProtKB-KW"/>
</dbReference>
<dbReference type="Proteomes" id="UP000001918">
    <property type="component" value="Chromosome"/>
</dbReference>
<dbReference type="GO" id="GO:0003676">
    <property type="term" value="F:nucleic acid binding"/>
    <property type="evidence" value="ECO:0007669"/>
    <property type="project" value="InterPro"/>
</dbReference>
<keyword evidence="2" id="KW-0489">Methyltransferase</keyword>
<feature type="compositionally biased region" description="Basic and acidic residues" evidence="6">
    <location>
        <begin position="498"/>
        <end position="508"/>
    </location>
</feature>
<keyword evidence="10" id="KW-1185">Reference proteome</keyword>
<dbReference type="EC" id="2.1.1.72" evidence="1"/>
<dbReference type="EMBL" id="CP001738">
    <property type="protein sequence ID" value="ACY96014.1"/>
    <property type="molecule type" value="Genomic_DNA"/>
</dbReference>
<organism evidence="9 10">
    <name type="scientific">Thermomonospora curvata (strain ATCC 19995 / DSM 43183 / JCM 3096 / KCTC 9072 / NBRC 15933 / NCIMB 10081 / Henssen B9)</name>
    <dbReference type="NCBI Taxonomy" id="471852"/>
    <lineage>
        <taxon>Bacteria</taxon>
        <taxon>Bacillati</taxon>
        <taxon>Actinomycetota</taxon>
        <taxon>Actinomycetes</taxon>
        <taxon>Streptosporangiales</taxon>
        <taxon>Thermomonosporaceae</taxon>
        <taxon>Thermomonospora</taxon>
    </lineage>
</organism>
<dbReference type="REBASE" id="22713">
    <property type="entry name" value="TcuORF416P"/>
</dbReference>
<dbReference type="InterPro" id="IPR046820">
    <property type="entry name" value="MmeI_TRD"/>
</dbReference>
<evidence type="ECO:0000259" key="7">
    <source>
        <dbReference type="Pfam" id="PF07669"/>
    </source>
</evidence>
<comment type="catalytic activity">
    <reaction evidence="5">
        <text>a 2'-deoxyadenosine in DNA + S-adenosyl-L-methionine = an N(6)-methyl-2'-deoxyadenosine in DNA + S-adenosyl-L-homocysteine + H(+)</text>
        <dbReference type="Rhea" id="RHEA:15197"/>
        <dbReference type="Rhea" id="RHEA-COMP:12418"/>
        <dbReference type="Rhea" id="RHEA-COMP:12419"/>
        <dbReference type="ChEBI" id="CHEBI:15378"/>
        <dbReference type="ChEBI" id="CHEBI:57856"/>
        <dbReference type="ChEBI" id="CHEBI:59789"/>
        <dbReference type="ChEBI" id="CHEBI:90615"/>
        <dbReference type="ChEBI" id="CHEBI:90616"/>
        <dbReference type="EC" id="2.1.1.72"/>
    </reaction>
</comment>
<name>D1A2J4_THECD</name>
<dbReference type="Pfam" id="PF07669">
    <property type="entry name" value="Eco57I"/>
    <property type="match status" value="1"/>
</dbReference>
<feature type="domain" description="Type II methyltransferase M.TaqI-like" evidence="7">
    <location>
        <begin position="2"/>
        <end position="80"/>
    </location>
</feature>
<dbReference type="eggNOG" id="COG1002">
    <property type="taxonomic scope" value="Bacteria"/>
</dbReference>
<dbReference type="InterPro" id="IPR050953">
    <property type="entry name" value="N4_N6_ade-DNA_methylase"/>
</dbReference>
<sequence>MEFPEVMRRGGFDAVVGNPPFIGGQRLTGTLGTDMREYLVQHVGGGQRGSADLCAYFYLRDLAVTNGGRVGIIATNTISQGDTREVGLAQALNRGWQIYRAEKSRPWEGTASLEVSLIWSCRSGDHERFVLDDREVPGITSTLDSQSRIAGDPHRLAANADKSFIGSYVLGMGFVLTPEQAHKLIEKDPRNRDVLFPYLNGDDLNSHWDLSASRWVINFHDWDEDKARTYPDCYEIVEQKVKPFRAQNNRKVYREYWWQYAEKRPALHRAIRNLQRVLVFARVSKIGLPQFVATGQVMSEQLVVIATDALEDLALLSSDIHYFWWTVKGNSTLETRLRYTPSDGFETFPRCLLTDRVRSAGEALHAVRREVMELRKWGLTQLYNCIYDPSVAGEEISSLRDIHVEINEAVCEAYALQEEQDPGIRKFEARVASKPLPAWRDIELRHGFYETQQGIRFAISPQARDDVLDKLLALNHYRYQQEVSQGLHSGKGGRKGAKAAERQPKETEVGPGRGTDAVDSADGALDGLFAPPGALF</sequence>
<dbReference type="HOGENOM" id="CLU_041423_0_0_11"/>
<dbReference type="PANTHER" id="PTHR33841:SF1">
    <property type="entry name" value="DNA METHYLTRANSFERASE A"/>
    <property type="match status" value="1"/>
</dbReference>
<dbReference type="AlphaFoldDB" id="D1A2J4"/>
<gene>
    <name evidence="9" type="ordered locus">Tcur_0416</name>
</gene>
<dbReference type="GO" id="GO:0006304">
    <property type="term" value="P:DNA modification"/>
    <property type="evidence" value="ECO:0007669"/>
    <property type="project" value="InterPro"/>
</dbReference>
<reference evidence="9 10" key="1">
    <citation type="journal article" date="2011" name="Stand. Genomic Sci.">
        <title>Complete genome sequence of Thermomonospora curvata type strain (B9).</title>
        <authorList>
            <person name="Chertkov O."/>
            <person name="Sikorski J."/>
            <person name="Nolan M."/>
            <person name="Lapidus A."/>
            <person name="Lucas S."/>
            <person name="Del Rio T.G."/>
            <person name="Tice H."/>
            <person name="Cheng J.F."/>
            <person name="Goodwin L."/>
            <person name="Pitluck S."/>
            <person name="Liolios K."/>
            <person name="Ivanova N."/>
            <person name="Mavromatis K."/>
            <person name="Mikhailova N."/>
            <person name="Ovchinnikova G."/>
            <person name="Pati A."/>
            <person name="Chen A."/>
            <person name="Palaniappan K."/>
            <person name="Djao O.D."/>
            <person name="Land M."/>
            <person name="Hauser L."/>
            <person name="Chang Y.J."/>
            <person name="Jeffries C.D."/>
            <person name="Brettin T."/>
            <person name="Han C."/>
            <person name="Detter J.C."/>
            <person name="Rohde M."/>
            <person name="Goker M."/>
            <person name="Woyke T."/>
            <person name="Bristow J."/>
            <person name="Eisen J.A."/>
            <person name="Markowitz V."/>
            <person name="Hugenholtz P."/>
            <person name="Klenk H.P."/>
            <person name="Kyrpides N.C."/>
        </authorList>
    </citation>
    <scope>NUCLEOTIDE SEQUENCE [LARGE SCALE GENOMIC DNA]</scope>
    <source>
        <strain evidence="10">ATCC 19995 / DSM 43183 / JCM 3096 / KCTC 9072 / NBRC 15933 / NCIMB 10081 / Henssen B9</strain>
    </source>
</reference>
<dbReference type="InterPro" id="IPR011639">
    <property type="entry name" value="MethylTrfase_TaqI-like_dom"/>
</dbReference>
<dbReference type="KEGG" id="tcu:Tcur_0416"/>
<accession>D1A2J4</accession>
<dbReference type="SUPFAM" id="SSF53335">
    <property type="entry name" value="S-adenosyl-L-methionine-dependent methyltransferases"/>
    <property type="match status" value="1"/>
</dbReference>
<evidence type="ECO:0000313" key="10">
    <source>
        <dbReference type="Proteomes" id="UP000001918"/>
    </source>
</evidence>
<evidence type="ECO:0000256" key="6">
    <source>
        <dbReference type="SAM" id="MobiDB-lite"/>
    </source>
</evidence>
<evidence type="ECO:0000256" key="5">
    <source>
        <dbReference type="ARBA" id="ARBA00047942"/>
    </source>
</evidence>
<evidence type="ECO:0000256" key="4">
    <source>
        <dbReference type="ARBA" id="ARBA00022691"/>
    </source>
</evidence>
<keyword evidence="3" id="KW-0808">Transferase</keyword>
<proteinExistence type="predicted"/>
<dbReference type="PROSITE" id="PS00092">
    <property type="entry name" value="N6_MTASE"/>
    <property type="match status" value="1"/>
</dbReference>
<feature type="region of interest" description="Disordered" evidence="6">
    <location>
        <begin position="484"/>
        <end position="536"/>
    </location>
</feature>
<dbReference type="GO" id="GO:0009007">
    <property type="term" value="F:site-specific DNA-methyltransferase (adenine-specific) activity"/>
    <property type="evidence" value="ECO:0007669"/>
    <property type="project" value="UniProtKB-EC"/>
</dbReference>
<evidence type="ECO:0000256" key="1">
    <source>
        <dbReference type="ARBA" id="ARBA00011900"/>
    </source>
</evidence>
<evidence type="ECO:0000256" key="3">
    <source>
        <dbReference type="ARBA" id="ARBA00022679"/>
    </source>
</evidence>
<dbReference type="InterPro" id="IPR002052">
    <property type="entry name" value="DNA_methylase_N6_adenine_CS"/>
</dbReference>
<evidence type="ECO:0000256" key="2">
    <source>
        <dbReference type="ARBA" id="ARBA00022603"/>
    </source>
</evidence>
<feature type="domain" description="MmeI-like target recognition" evidence="8">
    <location>
        <begin position="172"/>
        <end position="349"/>
    </location>
</feature>
<dbReference type="Gene3D" id="3.40.50.150">
    <property type="entry name" value="Vaccinia Virus protein VP39"/>
    <property type="match status" value="1"/>
</dbReference>
<dbReference type="Pfam" id="PF20466">
    <property type="entry name" value="MmeI_TRD"/>
    <property type="match status" value="1"/>
</dbReference>
<protein>
    <recommendedName>
        <fullName evidence="1">site-specific DNA-methyltransferase (adenine-specific)</fullName>
        <ecNumber evidence="1">2.1.1.72</ecNumber>
    </recommendedName>
</protein>
<dbReference type="InterPro" id="IPR029063">
    <property type="entry name" value="SAM-dependent_MTases_sf"/>
</dbReference>
<keyword evidence="4" id="KW-0949">S-adenosyl-L-methionine</keyword>
<dbReference type="STRING" id="471852.Tcur_0416"/>
<dbReference type="PANTHER" id="PTHR33841">
    <property type="entry name" value="DNA METHYLTRANSFERASE YEEA-RELATED"/>
    <property type="match status" value="1"/>
</dbReference>
<evidence type="ECO:0000259" key="8">
    <source>
        <dbReference type="Pfam" id="PF20466"/>
    </source>
</evidence>
<evidence type="ECO:0000313" key="9">
    <source>
        <dbReference type="EMBL" id="ACY96014.1"/>
    </source>
</evidence>